<protein>
    <recommendedName>
        <fullName evidence="2">DUF2891 domain-containing protein</fullName>
    </recommendedName>
</protein>
<name>A0A381UVI8_9ZZZZ</name>
<proteinExistence type="predicted"/>
<dbReference type="AlphaFoldDB" id="A0A381UVI8"/>
<reference evidence="1" key="1">
    <citation type="submission" date="2018-05" db="EMBL/GenBank/DDBJ databases">
        <authorList>
            <person name="Lanie J.A."/>
            <person name="Ng W.-L."/>
            <person name="Kazmierczak K.M."/>
            <person name="Andrzejewski T.M."/>
            <person name="Davidsen T.M."/>
            <person name="Wayne K.J."/>
            <person name="Tettelin H."/>
            <person name="Glass J.I."/>
            <person name="Rusch D."/>
            <person name="Podicherti R."/>
            <person name="Tsui H.-C.T."/>
            <person name="Winkler M.E."/>
        </authorList>
    </citation>
    <scope>NUCLEOTIDE SEQUENCE</scope>
</reference>
<sequence>MLKPTRGELIDLMAVYADWALESIHREYPNHVSHSLRNAQDLAEPRQHTPIFYGCYDWHSSVHGHWMLVRLARLFPEAHYADRAVASLASSFVADSFEAEFDYLNADHRQTFERPYGLAWLLQLGSELRQWSEERARNWKIGIEPLETLAADRLAGWLRKLTYPIRSGEHSQTAFAMGLALDWSRTADEAPFETLLIERAHDYFRSDCEAPLAWEPSGHDFLSPCLAEADLMRRCMDPYDFGGWLEGFMPFLPTTGEDNWLAPVQVSDPADPKLAHLDGLNLSRAWMLDGIATGLSPDDQRLPSICAASLSHRETALASITGQHYEGTHWLGSFVTYLVTARGIE</sequence>
<evidence type="ECO:0000313" key="1">
    <source>
        <dbReference type="EMBL" id="SVA32130.1"/>
    </source>
</evidence>
<evidence type="ECO:0008006" key="2">
    <source>
        <dbReference type="Google" id="ProtNLM"/>
    </source>
</evidence>
<dbReference type="EMBL" id="UINC01007225">
    <property type="protein sequence ID" value="SVA32130.1"/>
    <property type="molecule type" value="Genomic_DNA"/>
</dbReference>
<dbReference type="InterPro" id="IPR021365">
    <property type="entry name" value="DUF2891"/>
</dbReference>
<organism evidence="1">
    <name type="scientific">marine metagenome</name>
    <dbReference type="NCBI Taxonomy" id="408172"/>
    <lineage>
        <taxon>unclassified sequences</taxon>
        <taxon>metagenomes</taxon>
        <taxon>ecological metagenomes</taxon>
    </lineage>
</organism>
<accession>A0A381UVI8</accession>
<dbReference type="Pfam" id="PF11199">
    <property type="entry name" value="DUF2891"/>
    <property type="match status" value="1"/>
</dbReference>
<gene>
    <name evidence="1" type="ORF">METZ01_LOCUS84984</name>
</gene>